<accession>A0A2H4S8W4</accession>
<feature type="binding site" evidence="11">
    <location>
        <position position="139"/>
    </location>
    <ligand>
        <name>S-adenosyl-L-methionine</name>
        <dbReference type="ChEBI" id="CHEBI:59789"/>
    </ligand>
</feature>
<dbReference type="PIRSF" id="PIRSF016958">
    <property type="entry name" value="DUF858_MeTrfase_lik"/>
    <property type="match status" value="1"/>
</dbReference>
<dbReference type="PANTHER" id="PTHR12753">
    <property type="entry name" value="AD-003 - RELATED"/>
    <property type="match status" value="1"/>
</dbReference>
<sequence>MTPPKTDAAAKPDSLINKHDGLQYWQNATADVDGMLGGVPALFRPISRIDLQGSRTFLARLGIGSRAKVSRCMEGGAGIGRITDGLLAHVADQVDIVEPVAKFTRALRDCPAVRRIDNVGLEDWAPPPDGTRYDLVWTQWCLGHLTDAQVVAYLTRCRGALVPGTGVLVVKENLSTSGQDVFDPVDSCVTRQEETWTRLFQQAGLGVIRQEPQRGLPETGRTRLLPVMMYALKP</sequence>
<dbReference type="EMBL" id="CP023322">
    <property type="protein sequence ID" value="ATY59542.1"/>
    <property type="molecule type" value="Genomic_DNA"/>
</dbReference>
<dbReference type="InterPro" id="IPR029063">
    <property type="entry name" value="SAM-dependent_MTases_sf"/>
</dbReference>
<dbReference type="CDD" id="cd02440">
    <property type="entry name" value="AdoMet_MTases"/>
    <property type="match status" value="1"/>
</dbReference>
<evidence type="ECO:0000256" key="7">
    <source>
        <dbReference type="ARBA" id="ARBA00043129"/>
    </source>
</evidence>
<dbReference type="Pfam" id="PF05891">
    <property type="entry name" value="Methyltransf_PK"/>
    <property type="match status" value="1"/>
</dbReference>
<dbReference type="AlphaFoldDB" id="A0A2H4S8W4"/>
<dbReference type="Gene3D" id="3.40.50.150">
    <property type="entry name" value="Vaccinia Virus protein VP39"/>
    <property type="match status" value="1"/>
</dbReference>
<keyword evidence="4 11" id="KW-0949">S-adenosyl-L-methionine</keyword>
<evidence type="ECO:0000313" key="12">
    <source>
        <dbReference type="EMBL" id="ATY59542.1"/>
    </source>
</evidence>
<dbReference type="SUPFAM" id="SSF53335">
    <property type="entry name" value="S-adenosyl-L-methionine-dependent methyltransferases"/>
    <property type="match status" value="1"/>
</dbReference>
<evidence type="ECO:0000256" key="1">
    <source>
        <dbReference type="ARBA" id="ARBA00009059"/>
    </source>
</evidence>
<evidence type="ECO:0000256" key="8">
    <source>
        <dbReference type="ARBA" id="ARBA00047306"/>
    </source>
</evidence>
<dbReference type="GO" id="GO:0005737">
    <property type="term" value="C:cytoplasm"/>
    <property type="evidence" value="ECO:0007669"/>
    <property type="project" value="TreeGrafter"/>
</dbReference>
<comment type="catalytic activity">
    <reaction evidence="8">
        <text>N-terminal L-seryl-L-prolyl-L-lysyl-[protein] + 3 S-adenosyl-L-methionine = N-terminal N,N,N-trimethyl-L-seryl-L-prolyl-L-lysyl-[protein] + 3 S-adenosyl-L-homocysteine + 3 H(+)</text>
        <dbReference type="Rhea" id="RHEA:54724"/>
        <dbReference type="Rhea" id="RHEA-COMP:13789"/>
        <dbReference type="Rhea" id="RHEA-COMP:13973"/>
        <dbReference type="ChEBI" id="CHEBI:15378"/>
        <dbReference type="ChEBI" id="CHEBI:57856"/>
        <dbReference type="ChEBI" id="CHEBI:59789"/>
        <dbReference type="ChEBI" id="CHEBI:138061"/>
        <dbReference type="ChEBI" id="CHEBI:138317"/>
        <dbReference type="EC" id="2.1.1.244"/>
    </reaction>
</comment>
<name>A0A2H4S8W4_CORMI</name>
<dbReference type="EC" id="2.1.1.244" evidence="5"/>
<proteinExistence type="inferred from homology"/>
<evidence type="ECO:0000256" key="10">
    <source>
        <dbReference type="ARBA" id="ARBA00048167"/>
    </source>
</evidence>
<dbReference type="GO" id="GO:0032259">
    <property type="term" value="P:methylation"/>
    <property type="evidence" value="ECO:0007669"/>
    <property type="project" value="UniProtKB-KW"/>
</dbReference>
<dbReference type="VEuPathDB" id="FungiDB:CCM_05270"/>
<evidence type="ECO:0000256" key="2">
    <source>
        <dbReference type="ARBA" id="ARBA00022603"/>
    </source>
</evidence>
<feature type="binding site" evidence="11">
    <location>
        <position position="81"/>
    </location>
    <ligand>
        <name>S-adenosyl-L-methionine</name>
        <dbReference type="ChEBI" id="CHEBI:59789"/>
    </ligand>
</feature>
<dbReference type="GO" id="GO:0071885">
    <property type="term" value="F:N-terminal protein N-methyltransferase activity"/>
    <property type="evidence" value="ECO:0007669"/>
    <property type="project" value="UniProtKB-EC"/>
</dbReference>
<protein>
    <recommendedName>
        <fullName evidence="6">Alpha N-terminal protein methyltransferase 1</fullName>
        <ecNumber evidence="5">2.1.1.244</ecNumber>
    </recommendedName>
    <alternativeName>
        <fullName evidence="7">X-Pro-Lys N-terminal protein methyltransferase 1</fullName>
    </alternativeName>
</protein>
<dbReference type="Proteomes" id="UP000323067">
    <property type="component" value="Chromosome iv"/>
</dbReference>
<dbReference type="VEuPathDB" id="FungiDB:A9K55_002637"/>
<comment type="catalytic activity">
    <reaction evidence="9">
        <text>N-terminal L-prolyl-L-prolyl-L-lysyl-[protein] + 2 S-adenosyl-L-methionine = N-terminal N,N-dimethyl-L-prolyl-L-prolyl-L-lysyl-[protein] + 2 S-adenosyl-L-homocysteine + 2 H(+)</text>
        <dbReference type="Rhea" id="RHEA:54736"/>
        <dbReference type="Rhea" id="RHEA-COMP:13787"/>
        <dbReference type="Rhea" id="RHEA-COMP:13974"/>
        <dbReference type="ChEBI" id="CHEBI:15378"/>
        <dbReference type="ChEBI" id="CHEBI:57856"/>
        <dbReference type="ChEBI" id="CHEBI:59789"/>
        <dbReference type="ChEBI" id="CHEBI:138059"/>
        <dbReference type="ChEBI" id="CHEBI:138318"/>
        <dbReference type="EC" id="2.1.1.244"/>
    </reaction>
</comment>
<evidence type="ECO:0000256" key="9">
    <source>
        <dbReference type="ARBA" id="ARBA00047885"/>
    </source>
</evidence>
<feature type="binding site" evidence="11">
    <location>
        <position position="76"/>
    </location>
    <ligand>
        <name>S-adenosyl-L-methionine</name>
        <dbReference type="ChEBI" id="CHEBI:59789"/>
    </ligand>
</feature>
<organism evidence="12 13">
    <name type="scientific">Cordyceps militaris</name>
    <name type="common">Caterpillar fungus</name>
    <name type="synonym">Clavaria militaris</name>
    <dbReference type="NCBI Taxonomy" id="73501"/>
    <lineage>
        <taxon>Eukaryota</taxon>
        <taxon>Fungi</taxon>
        <taxon>Dikarya</taxon>
        <taxon>Ascomycota</taxon>
        <taxon>Pezizomycotina</taxon>
        <taxon>Sordariomycetes</taxon>
        <taxon>Hypocreomycetidae</taxon>
        <taxon>Hypocreales</taxon>
        <taxon>Cordycipitaceae</taxon>
        <taxon>Cordyceps</taxon>
    </lineage>
</organism>
<evidence type="ECO:0000313" key="13">
    <source>
        <dbReference type="Proteomes" id="UP000323067"/>
    </source>
</evidence>
<keyword evidence="3" id="KW-0808">Transferase</keyword>
<reference evidence="12 13" key="1">
    <citation type="journal article" date="2017" name="BMC Genomics">
        <title>Chromosome level assembly and secondary metabolite potential of the parasitic fungus Cordyceps militaris.</title>
        <authorList>
            <person name="Kramer G.J."/>
            <person name="Nodwell J.R."/>
        </authorList>
    </citation>
    <scope>NUCLEOTIDE SEQUENCE [LARGE SCALE GENOMIC DNA]</scope>
    <source>
        <strain evidence="12 13">ATCC 34164</strain>
    </source>
</reference>
<evidence type="ECO:0000256" key="3">
    <source>
        <dbReference type="ARBA" id="ARBA00022679"/>
    </source>
</evidence>
<evidence type="ECO:0000256" key="6">
    <source>
        <dbReference type="ARBA" id="ARBA00039449"/>
    </source>
</evidence>
<comment type="similarity">
    <text evidence="1">Belongs to the methyltransferase superfamily. NTM1 family.</text>
</comment>
<evidence type="ECO:0000256" key="4">
    <source>
        <dbReference type="ARBA" id="ARBA00022691"/>
    </source>
</evidence>
<keyword evidence="2" id="KW-0489">Methyltransferase</keyword>
<gene>
    <name evidence="12" type="ORF">A9K55_002637</name>
</gene>
<evidence type="ECO:0000256" key="11">
    <source>
        <dbReference type="PIRSR" id="PIRSR016958-1"/>
    </source>
</evidence>
<dbReference type="OrthoDB" id="1298661at2759"/>
<evidence type="ECO:0000256" key="5">
    <source>
        <dbReference type="ARBA" id="ARBA00039112"/>
    </source>
</evidence>
<dbReference type="InterPro" id="IPR008576">
    <property type="entry name" value="MeTrfase_NTM1"/>
</dbReference>
<comment type="catalytic activity">
    <reaction evidence="10">
        <text>N-terminal L-alanyl-L-prolyl-L-lysyl-[protein] + 3 S-adenosyl-L-methionine = N-terminal N,N,N-trimethyl-L-alanyl-L-prolyl-L-lysyl-[protein] + 3 S-adenosyl-L-homocysteine + 3 H(+)</text>
        <dbReference type="Rhea" id="RHEA:54712"/>
        <dbReference type="Rhea" id="RHEA-COMP:13785"/>
        <dbReference type="Rhea" id="RHEA-COMP:13971"/>
        <dbReference type="ChEBI" id="CHEBI:15378"/>
        <dbReference type="ChEBI" id="CHEBI:57856"/>
        <dbReference type="ChEBI" id="CHEBI:59789"/>
        <dbReference type="ChEBI" id="CHEBI:138057"/>
        <dbReference type="ChEBI" id="CHEBI:138315"/>
        <dbReference type="EC" id="2.1.1.244"/>
    </reaction>
</comment>
<dbReference type="PANTHER" id="PTHR12753:SF0">
    <property type="entry name" value="ALPHA N-TERMINAL PROTEIN METHYLTRANSFERASE 1"/>
    <property type="match status" value="1"/>
</dbReference>